<organism evidence="1 2">
    <name type="scientific">Caerostris darwini</name>
    <dbReference type="NCBI Taxonomy" id="1538125"/>
    <lineage>
        <taxon>Eukaryota</taxon>
        <taxon>Metazoa</taxon>
        <taxon>Ecdysozoa</taxon>
        <taxon>Arthropoda</taxon>
        <taxon>Chelicerata</taxon>
        <taxon>Arachnida</taxon>
        <taxon>Araneae</taxon>
        <taxon>Araneomorphae</taxon>
        <taxon>Entelegynae</taxon>
        <taxon>Araneoidea</taxon>
        <taxon>Araneidae</taxon>
        <taxon>Caerostris</taxon>
    </lineage>
</organism>
<keyword evidence="2" id="KW-1185">Reference proteome</keyword>
<evidence type="ECO:0000313" key="2">
    <source>
        <dbReference type="Proteomes" id="UP001054837"/>
    </source>
</evidence>
<dbReference type="Proteomes" id="UP001054837">
    <property type="component" value="Unassembled WGS sequence"/>
</dbReference>
<gene>
    <name evidence="1" type="ORF">CDAR_28481</name>
</gene>
<proteinExistence type="predicted"/>
<accession>A0AAV4Q2S0</accession>
<evidence type="ECO:0000313" key="1">
    <source>
        <dbReference type="EMBL" id="GIY03421.1"/>
    </source>
</evidence>
<comment type="caution">
    <text evidence="1">The sequence shown here is derived from an EMBL/GenBank/DDBJ whole genome shotgun (WGS) entry which is preliminary data.</text>
</comment>
<sequence length="108" mass="12080">MPLNKSAEILVLVCNSRLSLLPFETSSSPLLQVVIPTLKDQYQKSLFRDIASPSINIKEQKTKLICIPGHDSLRLEFLSTCQPPQKLYLPRNLIPSCSPLLFGICKSI</sequence>
<name>A0AAV4Q2S0_9ARAC</name>
<dbReference type="EMBL" id="BPLQ01003810">
    <property type="protein sequence ID" value="GIY03421.1"/>
    <property type="molecule type" value="Genomic_DNA"/>
</dbReference>
<protein>
    <submittedName>
        <fullName evidence="1">Uncharacterized protein</fullName>
    </submittedName>
</protein>
<reference evidence="1 2" key="1">
    <citation type="submission" date="2021-06" db="EMBL/GenBank/DDBJ databases">
        <title>Caerostris darwini draft genome.</title>
        <authorList>
            <person name="Kono N."/>
            <person name="Arakawa K."/>
        </authorList>
    </citation>
    <scope>NUCLEOTIDE SEQUENCE [LARGE SCALE GENOMIC DNA]</scope>
</reference>
<dbReference type="AlphaFoldDB" id="A0AAV4Q2S0"/>